<gene>
    <name evidence="5" type="ORF">GCM10023191_101810</name>
</gene>
<dbReference type="Gene3D" id="1.10.10.2830">
    <property type="match status" value="1"/>
</dbReference>
<dbReference type="InterPro" id="IPR003115">
    <property type="entry name" value="ParB_N"/>
</dbReference>
<proteinExistence type="inferred from homology"/>
<dbReference type="InterPro" id="IPR041468">
    <property type="entry name" value="HTH_ParB/Spo0J"/>
</dbReference>
<dbReference type="PANTHER" id="PTHR33375:SF1">
    <property type="entry name" value="CHROMOSOME-PARTITIONING PROTEIN PARB-RELATED"/>
    <property type="match status" value="1"/>
</dbReference>
<keyword evidence="6" id="KW-1185">Reference proteome</keyword>
<feature type="compositionally biased region" description="Basic and acidic residues" evidence="3">
    <location>
        <begin position="230"/>
        <end position="242"/>
    </location>
</feature>
<dbReference type="Proteomes" id="UP001500503">
    <property type="component" value="Unassembled WGS sequence"/>
</dbReference>
<comment type="similarity">
    <text evidence="1">Belongs to the ParB family.</text>
</comment>
<name>A0ABP8R9S6_9ACTN</name>
<evidence type="ECO:0000313" key="6">
    <source>
        <dbReference type="Proteomes" id="UP001500503"/>
    </source>
</evidence>
<protein>
    <recommendedName>
        <fullName evidence="4">ParB-like N-terminal domain-containing protein</fullName>
    </recommendedName>
</protein>
<dbReference type="NCBIfam" id="TIGR00180">
    <property type="entry name" value="parB_part"/>
    <property type="match status" value="1"/>
</dbReference>
<dbReference type="SUPFAM" id="SSF109709">
    <property type="entry name" value="KorB DNA-binding domain-like"/>
    <property type="match status" value="1"/>
</dbReference>
<evidence type="ECO:0000256" key="2">
    <source>
        <dbReference type="ARBA" id="ARBA00022829"/>
    </source>
</evidence>
<reference evidence="6" key="1">
    <citation type="journal article" date="2019" name="Int. J. Syst. Evol. Microbiol.">
        <title>The Global Catalogue of Microorganisms (GCM) 10K type strain sequencing project: providing services to taxonomists for standard genome sequencing and annotation.</title>
        <authorList>
            <consortium name="The Broad Institute Genomics Platform"/>
            <consortium name="The Broad Institute Genome Sequencing Center for Infectious Disease"/>
            <person name="Wu L."/>
            <person name="Ma J."/>
        </authorList>
    </citation>
    <scope>NUCLEOTIDE SEQUENCE [LARGE SCALE GENOMIC DNA]</scope>
    <source>
        <strain evidence="6">JCM 17933</strain>
    </source>
</reference>
<sequence length="290" mass="31393">MGQRVRLSSLATAPVEDVPGGGTEVAKLRPAQIAATPLNPRENFGDADELAELGESMRVRQLQPVVVVSRAAYLKLWPEHADHVGSAEYVLANGERRYRSALHVDLKALEAVIRDEVAESRAAFLDALLSENIDRKNFDPVEEALAVEAMVQECGSAKVAAERFRRHESWVSQRRALLKLAPAIQARVRAGDVPVRVARSIASLPPEEQEAALAEASKPSPRPRQPPSSERVEGGNRGRDDADGTGVFTAVKRNGGGVPWESPEAVADLIRRHLTPEDIKALVALLGAPE</sequence>
<dbReference type="SMART" id="SM00470">
    <property type="entry name" value="ParB"/>
    <property type="match status" value="1"/>
</dbReference>
<evidence type="ECO:0000256" key="1">
    <source>
        <dbReference type="ARBA" id="ARBA00006295"/>
    </source>
</evidence>
<dbReference type="PANTHER" id="PTHR33375">
    <property type="entry name" value="CHROMOSOME-PARTITIONING PROTEIN PARB-RELATED"/>
    <property type="match status" value="1"/>
</dbReference>
<comment type="caution">
    <text evidence="5">The sequence shown here is derived from an EMBL/GenBank/DDBJ whole genome shotgun (WGS) entry which is preliminary data.</text>
</comment>
<dbReference type="SUPFAM" id="SSF110849">
    <property type="entry name" value="ParB/Sulfiredoxin"/>
    <property type="match status" value="1"/>
</dbReference>
<keyword evidence="2" id="KW-0159">Chromosome partition</keyword>
<dbReference type="Gene3D" id="3.90.1530.10">
    <property type="entry name" value="Conserved hypothetical protein from pyrococcus furiosus pfu- 392566-001, ParB domain"/>
    <property type="match status" value="1"/>
</dbReference>
<feature type="domain" description="ParB-like N-terminal" evidence="4">
    <location>
        <begin position="26"/>
        <end position="133"/>
    </location>
</feature>
<accession>A0ABP8R9S6</accession>
<dbReference type="RefSeq" id="WP_345475884.1">
    <property type="nucleotide sequence ID" value="NZ_BAABHF010000088.1"/>
</dbReference>
<dbReference type="InterPro" id="IPR050336">
    <property type="entry name" value="Chromosome_partition/occlusion"/>
</dbReference>
<dbReference type="InterPro" id="IPR004437">
    <property type="entry name" value="ParB/RepB/Spo0J"/>
</dbReference>
<feature type="region of interest" description="Disordered" evidence="3">
    <location>
        <begin position="206"/>
        <end position="261"/>
    </location>
</feature>
<evidence type="ECO:0000313" key="5">
    <source>
        <dbReference type="EMBL" id="GAA4522491.1"/>
    </source>
</evidence>
<dbReference type="InterPro" id="IPR036086">
    <property type="entry name" value="ParB/Sulfiredoxin_sf"/>
</dbReference>
<dbReference type="EMBL" id="BAABHF010000088">
    <property type="protein sequence ID" value="GAA4522491.1"/>
    <property type="molecule type" value="Genomic_DNA"/>
</dbReference>
<evidence type="ECO:0000259" key="4">
    <source>
        <dbReference type="SMART" id="SM00470"/>
    </source>
</evidence>
<dbReference type="Pfam" id="PF17762">
    <property type="entry name" value="HTH_ParB"/>
    <property type="match status" value="1"/>
</dbReference>
<dbReference type="Pfam" id="PF02195">
    <property type="entry name" value="ParB_N"/>
    <property type="match status" value="1"/>
</dbReference>
<feature type="compositionally biased region" description="Low complexity" evidence="3">
    <location>
        <begin position="206"/>
        <end position="219"/>
    </location>
</feature>
<organism evidence="5 6">
    <name type="scientific">Actinoallomurus oryzae</name>
    <dbReference type="NCBI Taxonomy" id="502180"/>
    <lineage>
        <taxon>Bacteria</taxon>
        <taxon>Bacillati</taxon>
        <taxon>Actinomycetota</taxon>
        <taxon>Actinomycetes</taxon>
        <taxon>Streptosporangiales</taxon>
        <taxon>Thermomonosporaceae</taxon>
        <taxon>Actinoallomurus</taxon>
    </lineage>
</organism>
<evidence type="ECO:0000256" key="3">
    <source>
        <dbReference type="SAM" id="MobiDB-lite"/>
    </source>
</evidence>